<dbReference type="SMART" id="SM00421">
    <property type="entry name" value="HTH_LUXR"/>
    <property type="match status" value="1"/>
</dbReference>
<feature type="domain" description="HTH luxR-type" evidence="2">
    <location>
        <begin position="94"/>
        <end position="159"/>
    </location>
</feature>
<dbReference type="Pfam" id="PF00196">
    <property type="entry name" value="GerE"/>
    <property type="match status" value="1"/>
</dbReference>
<name>A0A3B0S9W2_9ZZZZ</name>
<dbReference type="GO" id="GO:0006355">
    <property type="term" value="P:regulation of DNA-templated transcription"/>
    <property type="evidence" value="ECO:0007669"/>
    <property type="project" value="InterPro"/>
</dbReference>
<dbReference type="SUPFAM" id="SSF46894">
    <property type="entry name" value="C-terminal effector domain of the bipartite response regulators"/>
    <property type="match status" value="1"/>
</dbReference>
<evidence type="ECO:0000313" key="3">
    <source>
        <dbReference type="EMBL" id="VAV97696.1"/>
    </source>
</evidence>
<sequence length="161" mass="18082">MSSKKNHHGPKKKKNTSGKIAKIKTPSNASKVLTLTSMASELLEFRLFAIENGYTYLSRIIEPVVNDILYIAYQLDQRYKKSEPSKRLELHDAAEGLIDNLTSSELECLKWCSLGNSNEKTAVELGIHERTVSYQLKLAKQKLNATTNAHAVAILIRLKII</sequence>
<dbReference type="GO" id="GO:0003677">
    <property type="term" value="F:DNA binding"/>
    <property type="evidence" value="ECO:0007669"/>
    <property type="project" value="InterPro"/>
</dbReference>
<dbReference type="CDD" id="cd06170">
    <property type="entry name" value="LuxR_C_like"/>
    <property type="match status" value="1"/>
</dbReference>
<feature type="compositionally biased region" description="Basic residues" evidence="1">
    <location>
        <begin position="1"/>
        <end position="16"/>
    </location>
</feature>
<dbReference type="InterPro" id="IPR036388">
    <property type="entry name" value="WH-like_DNA-bd_sf"/>
</dbReference>
<dbReference type="InterPro" id="IPR000792">
    <property type="entry name" value="Tscrpt_reg_LuxR_C"/>
</dbReference>
<proteinExistence type="predicted"/>
<dbReference type="PROSITE" id="PS50043">
    <property type="entry name" value="HTH_LUXR_2"/>
    <property type="match status" value="1"/>
</dbReference>
<dbReference type="PRINTS" id="PR00038">
    <property type="entry name" value="HTHLUXR"/>
</dbReference>
<protein>
    <recommendedName>
        <fullName evidence="2">HTH luxR-type domain-containing protein</fullName>
    </recommendedName>
</protein>
<organism evidence="3">
    <name type="scientific">hydrothermal vent metagenome</name>
    <dbReference type="NCBI Taxonomy" id="652676"/>
    <lineage>
        <taxon>unclassified sequences</taxon>
        <taxon>metagenomes</taxon>
        <taxon>ecological metagenomes</taxon>
    </lineage>
</organism>
<dbReference type="InterPro" id="IPR016032">
    <property type="entry name" value="Sig_transdc_resp-reg_C-effctor"/>
</dbReference>
<evidence type="ECO:0000256" key="1">
    <source>
        <dbReference type="SAM" id="MobiDB-lite"/>
    </source>
</evidence>
<accession>A0A3B0S9W2</accession>
<feature type="region of interest" description="Disordered" evidence="1">
    <location>
        <begin position="1"/>
        <end position="21"/>
    </location>
</feature>
<dbReference type="AlphaFoldDB" id="A0A3B0S9W2"/>
<dbReference type="EMBL" id="UOEC01000148">
    <property type="protein sequence ID" value="VAV97696.1"/>
    <property type="molecule type" value="Genomic_DNA"/>
</dbReference>
<evidence type="ECO:0000259" key="2">
    <source>
        <dbReference type="PROSITE" id="PS50043"/>
    </source>
</evidence>
<dbReference type="Gene3D" id="1.10.10.10">
    <property type="entry name" value="Winged helix-like DNA-binding domain superfamily/Winged helix DNA-binding domain"/>
    <property type="match status" value="1"/>
</dbReference>
<reference evidence="3" key="1">
    <citation type="submission" date="2018-06" db="EMBL/GenBank/DDBJ databases">
        <authorList>
            <person name="Zhirakovskaya E."/>
        </authorList>
    </citation>
    <scope>NUCLEOTIDE SEQUENCE</scope>
</reference>
<gene>
    <name evidence="3" type="ORF">MNBD_ALPHA08-2517</name>
</gene>